<accession>A0A918PVI7</accession>
<keyword evidence="2" id="KW-0732">Signal</keyword>
<evidence type="ECO:0000313" key="3">
    <source>
        <dbReference type="EMBL" id="GGZ24318.1"/>
    </source>
</evidence>
<evidence type="ECO:0008006" key="5">
    <source>
        <dbReference type="Google" id="ProtNLM"/>
    </source>
</evidence>
<reference evidence="3" key="2">
    <citation type="submission" date="2020-09" db="EMBL/GenBank/DDBJ databases">
        <authorList>
            <person name="Sun Q."/>
            <person name="Ohkuma M."/>
        </authorList>
    </citation>
    <scope>NUCLEOTIDE SEQUENCE</scope>
    <source>
        <strain evidence="3">JCM 4988</strain>
    </source>
</reference>
<protein>
    <recommendedName>
        <fullName evidence="5">Lipoprotein</fullName>
    </recommendedName>
</protein>
<feature type="compositionally biased region" description="Low complexity" evidence="1">
    <location>
        <begin position="42"/>
        <end position="57"/>
    </location>
</feature>
<evidence type="ECO:0000256" key="2">
    <source>
        <dbReference type="SAM" id="SignalP"/>
    </source>
</evidence>
<reference evidence="3" key="1">
    <citation type="journal article" date="2014" name="Int. J. Syst. Evol. Microbiol.">
        <title>Complete genome sequence of Corynebacterium casei LMG S-19264T (=DSM 44701T), isolated from a smear-ripened cheese.</title>
        <authorList>
            <consortium name="US DOE Joint Genome Institute (JGI-PGF)"/>
            <person name="Walter F."/>
            <person name="Albersmeier A."/>
            <person name="Kalinowski J."/>
            <person name="Ruckert C."/>
        </authorList>
    </citation>
    <scope>NUCLEOTIDE SEQUENCE</scope>
    <source>
        <strain evidence="3">JCM 4988</strain>
    </source>
</reference>
<dbReference type="Proteomes" id="UP000630936">
    <property type="component" value="Unassembled WGS sequence"/>
</dbReference>
<feature type="region of interest" description="Disordered" evidence="1">
    <location>
        <begin position="29"/>
        <end position="57"/>
    </location>
</feature>
<evidence type="ECO:0000313" key="4">
    <source>
        <dbReference type="Proteomes" id="UP000630936"/>
    </source>
</evidence>
<dbReference type="PROSITE" id="PS51257">
    <property type="entry name" value="PROKAR_LIPOPROTEIN"/>
    <property type="match status" value="1"/>
</dbReference>
<organism evidence="3 4">
    <name type="scientific">Streptomyces inusitatus</name>
    <dbReference type="NCBI Taxonomy" id="68221"/>
    <lineage>
        <taxon>Bacteria</taxon>
        <taxon>Bacillati</taxon>
        <taxon>Actinomycetota</taxon>
        <taxon>Actinomycetes</taxon>
        <taxon>Kitasatosporales</taxon>
        <taxon>Streptomycetaceae</taxon>
        <taxon>Streptomyces</taxon>
    </lineage>
</organism>
<feature type="signal peptide" evidence="2">
    <location>
        <begin position="1"/>
        <end position="24"/>
    </location>
</feature>
<evidence type="ECO:0000256" key="1">
    <source>
        <dbReference type="SAM" id="MobiDB-lite"/>
    </source>
</evidence>
<sequence length="233" mass="24241">MTRHTKGTFLSRAVLAGLACAALAGCQATSPSSSDAPDKPAAKPAAKPSAKRAAAGATTVAEAECASATFSWSTPRERNKIVKASRPVTVTSEMVNKKITFTPIPVRAVRSEVTSSAKLDEETVLASLEKRMKAVPGSLARAGKPLPKSSDEASFQDVGKAFDAVSVEGVEFVEATFVRTCAGSGAAPVYGSVTTWHNRFGGMFECGTVPRNDYMKETYEMVCAAGKAAPAAS</sequence>
<proteinExistence type="predicted"/>
<comment type="caution">
    <text evidence="3">The sequence shown here is derived from an EMBL/GenBank/DDBJ whole genome shotgun (WGS) entry which is preliminary data.</text>
</comment>
<name>A0A918PVI7_9ACTN</name>
<dbReference type="AlphaFoldDB" id="A0A918PVI7"/>
<dbReference type="EMBL" id="BMWG01000003">
    <property type="protein sequence ID" value="GGZ24318.1"/>
    <property type="molecule type" value="Genomic_DNA"/>
</dbReference>
<dbReference type="RefSeq" id="WP_190122319.1">
    <property type="nucleotide sequence ID" value="NZ_BMWG01000003.1"/>
</dbReference>
<feature type="chain" id="PRO_5039478560" description="Lipoprotein" evidence="2">
    <location>
        <begin position="25"/>
        <end position="233"/>
    </location>
</feature>
<gene>
    <name evidence="3" type="ORF">GCM10010387_17090</name>
</gene>
<keyword evidence="4" id="KW-1185">Reference proteome</keyword>